<dbReference type="NCBIfam" id="TIGR01891">
    <property type="entry name" value="amidohydrolases"/>
    <property type="match status" value="1"/>
</dbReference>
<dbReference type="InterPro" id="IPR036264">
    <property type="entry name" value="Bact_exopeptidase_dim_dom"/>
</dbReference>
<dbReference type="PANTHER" id="PTHR11014">
    <property type="entry name" value="PEPTIDASE M20 FAMILY MEMBER"/>
    <property type="match status" value="1"/>
</dbReference>
<protein>
    <submittedName>
        <fullName evidence="4">Hippurate hydrolase</fullName>
    </submittedName>
</protein>
<keyword evidence="2" id="KW-0464">Manganese</keyword>
<feature type="binding site" evidence="2">
    <location>
        <position position="177"/>
    </location>
    <ligand>
        <name>Mn(2+)</name>
        <dbReference type="ChEBI" id="CHEBI:29035"/>
        <label>2</label>
    </ligand>
</feature>
<dbReference type="InterPro" id="IPR011650">
    <property type="entry name" value="Peptidase_M20_dimer"/>
</dbReference>
<dbReference type="SUPFAM" id="SSF55031">
    <property type="entry name" value="Bacterial exopeptidase dimerisation domain"/>
    <property type="match status" value="1"/>
</dbReference>
<dbReference type="Gene3D" id="3.30.70.360">
    <property type="match status" value="1"/>
</dbReference>
<feature type="binding site" evidence="2">
    <location>
        <position position="114"/>
    </location>
    <ligand>
        <name>Mn(2+)</name>
        <dbReference type="ChEBI" id="CHEBI:29035"/>
        <label>2</label>
    </ligand>
</feature>
<dbReference type="SUPFAM" id="SSF53187">
    <property type="entry name" value="Zn-dependent exopeptidases"/>
    <property type="match status" value="1"/>
</dbReference>
<evidence type="ECO:0000256" key="1">
    <source>
        <dbReference type="ARBA" id="ARBA00022801"/>
    </source>
</evidence>
<dbReference type="AlphaFoldDB" id="A0A562M341"/>
<keyword evidence="1 4" id="KW-0378">Hydrolase</keyword>
<dbReference type="GO" id="GO:0046872">
    <property type="term" value="F:metal ion binding"/>
    <property type="evidence" value="ECO:0007669"/>
    <property type="project" value="UniProtKB-KW"/>
</dbReference>
<evidence type="ECO:0000313" key="4">
    <source>
        <dbReference type="EMBL" id="TWI14356.1"/>
    </source>
</evidence>
<dbReference type="PANTHER" id="PTHR11014:SF63">
    <property type="entry name" value="METALLOPEPTIDASE, PUTATIVE (AFU_ORTHOLOGUE AFUA_6G09600)-RELATED"/>
    <property type="match status" value="1"/>
</dbReference>
<name>A0A562M341_9GAMM</name>
<organism evidence="4 5">
    <name type="scientific">Aerolutibacter ruishenii</name>
    <dbReference type="NCBI Taxonomy" id="686800"/>
    <lineage>
        <taxon>Bacteria</taxon>
        <taxon>Pseudomonadati</taxon>
        <taxon>Pseudomonadota</taxon>
        <taxon>Gammaproteobacteria</taxon>
        <taxon>Lysobacterales</taxon>
        <taxon>Lysobacteraceae</taxon>
        <taxon>Aerolutibacter</taxon>
    </lineage>
</organism>
<sequence length="427" mass="45141">MNPLTAALEPAFAQLAPRLLEIYQDLHQHPELSMQEHRTAGIAADYLDKLGYSVTRGVGVTGVVGLLRNGDGPTVMLRADMDALPMAEDTGLPYASTVTATDADGQTVSVAHSCGHDLHVTWGLGAAQVLANARNAWRGTVMIVFQPGEETAEGASAMVGDWERTGLPKADVVLGQHVMVGAAGTVSYRPGVILSAADSLKVKLFGRGSHGSQPQTSIDPVVMAAATVMRLQTIVSREVAPLDSAVLTIGSLQAGTKENIIPDDATIKLNMRTYDEGVRTHMLQAVKRICCAECDASNAPRPPEFTTLSSYPMTDNDRDATARVAEAFHAQFGDNALESKPMAASEDFSVFGRTWGVPYVFWFVGGTDPQVHAKAKAEGTLNTLPSNHSPRFAPVLEPTLKVGLQAMLSAASAWLCAPVADARGGAA</sequence>
<reference evidence="4 5" key="1">
    <citation type="journal article" date="2015" name="Stand. Genomic Sci.">
        <title>Genomic Encyclopedia of Bacterial and Archaeal Type Strains, Phase III: the genomes of soil and plant-associated and newly described type strains.</title>
        <authorList>
            <person name="Whitman W.B."/>
            <person name="Woyke T."/>
            <person name="Klenk H.P."/>
            <person name="Zhou Y."/>
            <person name="Lilburn T.G."/>
            <person name="Beck B.J."/>
            <person name="De Vos P."/>
            <person name="Vandamme P."/>
            <person name="Eisen J.A."/>
            <person name="Garrity G."/>
            <person name="Hugenholtz P."/>
            <person name="Kyrpides N.C."/>
        </authorList>
    </citation>
    <scope>NUCLEOTIDE SEQUENCE [LARGE SCALE GENOMIC DNA]</scope>
    <source>
        <strain evidence="4 5">CGMCC 1.10136</strain>
    </source>
</reference>
<dbReference type="InterPro" id="IPR002933">
    <property type="entry name" value="Peptidase_M20"/>
</dbReference>
<keyword evidence="2" id="KW-0479">Metal-binding</keyword>
<dbReference type="GO" id="GO:0019877">
    <property type="term" value="P:diaminopimelate biosynthetic process"/>
    <property type="evidence" value="ECO:0007669"/>
    <property type="project" value="UniProtKB-ARBA"/>
</dbReference>
<dbReference type="RefSeq" id="WP_144811331.1">
    <property type="nucleotide sequence ID" value="NZ_VLKP01000001.1"/>
</dbReference>
<accession>A0A562M341</accession>
<dbReference type="PIRSF" id="PIRSF005962">
    <property type="entry name" value="Pept_M20D_amidohydro"/>
    <property type="match status" value="1"/>
</dbReference>
<dbReference type="InterPro" id="IPR017439">
    <property type="entry name" value="Amidohydrolase"/>
</dbReference>
<dbReference type="EMBL" id="VLKP01000001">
    <property type="protein sequence ID" value="TWI14356.1"/>
    <property type="molecule type" value="Genomic_DNA"/>
</dbReference>
<dbReference type="OrthoDB" id="9777385at2"/>
<dbReference type="Pfam" id="PF07687">
    <property type="entry name" value="M20_dimer"/>
    <property type="match status" value="1"/>
</dbReference>
<evidence type="ECO:0000259" key="3">
    <source>
        <dbReference type="Pfam" id="PF07687"/>
    </source>
</evidence>
<keyword evidence="5" id="KW-1185">Reference proteome</keyword>
<dbReference type="FunFam" id="3.30.70.360:FF:000001">
    <property type="entry name" value="N-acetyldiaminopimelate deacetylase"/>
    <property type="match status" value="1"/>
</dbReference>
<proteinExistence type="predicted"/>
<comment type="cofactor">
    <cofactor evidence="2">
        <name>Mn(2+)</name>
        <dbReference type="ChEBI" id="CHEBI:29035"/>
    </cofactor>
    <text evidence="2">The Mn(2+) ion enhances activity.</text>
</comment>
<dbReference type="Proteomes" id="UP000316471">
    <property type="component" value="Unassembled WGS sequence"/>
</dbReference>
<dbReference type="Pfam" id="PF01546">
    <property type="entry name" value="Peptidase_M20"/>
    <property type="match status" value="1"/>
</dbReference>
<comment type="caution">
    <text evidence="4">The sequence shown here is derived from an EMBL/GenBank/DDBJ whole genome shotgun (WGS) entry which is preliminary data.</text>
</comment>
<feature type="binding site" evidence="2">
    <location>
        <position position="116"/>
    </location>
    <ligand>
        <name>Mn(2+)</name>
        <dbReference type="ChEBI" id="CHEBI:29035"/>
        <label>2</label>
    </ligand>
</feature>
<evidence type="ECO:0000313" key="5">
    <source>
        <dbReference type="Proteomes" id="UP000316471"/>
    </source>
</evidence>
<feature type="binding site" evidence="2">
    <location>
        <position position="150"/>
    </location>
    <ligand>
        <name>Mn(2+)</name>
        <dbReference type="ChEBI" id="CHEBI:29035"/>
        <label>2</label>
    </ligand>
</feature>
<dbReference type="Gene3D" id="3.40.630.10">
    <property type="entry name" value="Zn peptidases"/>
    <property type="match status" value="1"/>
</dbReference>
<dbReference type="GO" id="GO:0050118">
    <property type="term" value="F:N-acetyldiaminopimelate deacetylase activity"/>
    <property type="evidence" value="ECO:0007669"/>
    <property type="project" value="UniProtKB-ARBA"/>
</dbReference>
<feature type="domain" description="Peptidase M20 dimerisation" evidence="3">
    <location>
        <begin position="199"/>
        <end position="290"/>
    </location>
</feature>
<evidence type="ECO:0000256" key="2">
    <source>
        <dbReference type="PIRSR" id="PIRSR005962-1"/>
    </source>
</evidence>
<gene>
    <name evidence="4" type="ORF">IP93_00353</name>
</gene>